<evidence type="ECO:0000313" key="2">
    <source>
        <dbReference type="Proteomes" id="UP000324222"/>
    </source>
</evidence>
<dbReference type="AlphaFoldDB" id="A0A5B7EX68"/>
<dbReference type="Proteomes" id="UP000324222">
    <property type="component" value="Unassembled WGS sequence"/>
</dbReference>
<keyword evidence="2" id="KW-1185">Reference proteome</keyword>
<proteinExistence type="predicted"/>
<accession>A0A5B7EX68</accession>
<name>A0A5B7EX68_PORTR</name>
<evidence type="ECO:0000313" key="1">
    <source>
        <dbReference type="EMBL" id="MPC37786.1"/>
    </source>
</evidence>
<gene>
    <name evidence="1" type="ORF">E2C01_031277</name>
</gene>
<protein>
    <submittedName>
        <fullName evidence="1">Uncharacterized protein</fullName>
    </submittedName>
</protein>
<reference evidence="1 2" key="1">
    <citation type="submission" date="2019-05" db="EMBL/GenBank/DDBJ databases">
        <title>Another draft genome of Portunus trituberculatus and its Hox gene families provides insights of decapod evolution.</title>
        <authorList>
            <person name="Jeong J.-H."/>
            <person name="Song I."/>
            <person name="Kim S."/>
            <person name="Choi T."/>
            <person name="Kim D."/>
            <person name="Ryu S."/>
            <person name="Kim W."/>
        </authorList>
    </citation>
    <scope>NUCLEOTIDE SEQUENCE [LARGE SCALE GENOMIC DNA]</scope>
    <source>
        <tissue evidence="1">Muscle</tissue>
    </source>
</reference>
<dbReference type="EMBL" id="VSRR010003882">
    <property type="protein sequence ID" value="MPC37786.1"/>
    <property type="molecule type" value="Genomic_DNA"/>
</dbReference>
<organism evidence="1 2">
    <name type="scientific">Portunus trituberculatus</name>
    <name type="common">Swimming crab</name>
    <name type="synonym">Neptunus trituberculatus</name>
    <dbReference type="NCBI Taxonomy" id="210409"/>
    <lineage>
        <taxon>Eukaryota</taxon>
        <taxon>Metazoa</taxon>
        <taxon>Ecdysozoa</taxon>
        <taxon>Arthropoda</taxon>
        <taxon>Crustacea</taxon>
        <taxon>Multicrustacea</taxon>
        <taxon>Malacostraca</taxon>
        <taxon>Eumalacostraca</taxon>
        <taxon>Eucarida</taxon>
        <taxon>Decapoda</taxon>
        <taxon>Pleocyemata</taxon>
        <taxon>Brachyura</taxon>
        <taxon>Eubrachyura</taxon>
        <taxon>Portunoidea</taxon>
        <taxon>Portunidae</taxon>
        <taxon>Portuninae</taxon>
        <taxon>Portunus</taxon>
    </lineage>
</organism>
<comment type="caution">
    <text evidence="1">The sequence shown here is derived from an EMBL/GenBank/DDBJ whole genome shotgun (WGS) entry which is preliminary data.</text>
</comment>
<sequence>MQRYVCPPIHLSLDGRSTREQQALGAQHDMVLSSLTYKSLLYSRNYMQTRWLWSETLDRVVKIMQRKFAWSESNDTAGQREMTLHQEVMTLQPVKRRKEN</sequence>